<reference evidence="3" key="1">
    <citation type="submission" date="2016-12" db="EMBL/GenBank/DDBJ databases">
        <authorList>
            <person name="Brunel B."/>
        </authorList>
    </citation>
    <scope>NUCLEOTIDE SEQUENCE [LARGE SCALE GENOMIC DNA]</scope>
</reference>
<proteinExistence type="predicted"/>
<evidence type="ECO:0000313" key="2">
    <source>
        <dbReference type="EMBL" id="SJM31477.1"/>
    </source>
</evidence>
<name>A0A2P9AK66_9HYPH</name>
<organism evidence="2 3">
    <name type="scientific">Mesorhizobium delmotii</name>
    <dbReference type="NCBI Taxonomy" id="1631247"/>
    <lineage>
        <taxon>Bacteria</taxon>
        <taxon>Pseudomonadati</taxon>
        <taxon>Pseudomonadota</taxon>
        <taxon>Alphaproteobacteria</taxon>
        <taxon>Hyphomicrobiales</taxon>
        <taxon>Phyllobacteriaceae</taxon>
        <taxon>Mesorhizobium</taxon>
    </lineage>
</organism>
<evidence type="ECO:0000313" key="3">
    <source>
        <dbReference type="Proteomes" id="UP000245698"/>
    </source>
</evidence>
<feature type="compositionally biased region" description="Basic and acidic residues" evidence="1">
    <location>
        <begin position="16"/>
        <end position="25"/>
    </location>
</feature>
<dbReference type="EMBL" id="FUIG01000026">
    <property type="protein sequence ID" value="SJM31477.1"/>
    <property type="molecule type" value="Genomic_DNA"/>
</dbReference>
<protein>
    <submittedName>
        <fullName evidence="2">Uncharacterized protein</fullName>
    </submittedName>
</protein>
<dbReference type="Proteomes" id="UP000245698">
    <property type="component" value="Unassembled WGS sequence"/>
</dbReference>
<evidence type="ECO:0000256" key="1">
    <source>
        <dbReference type="SAM" id="MobiDB-lite"/>
    </source>
</evidence>
<accession>A0A2P9AK66</accession>
<gene>
    <name evidence="2" type="ORF">BQ8482_20092</name>
</gene>
<keyword evidence="3" id="KW-1185">Reference proteome</keyword>
<feature type="region of interest" description="Disordered" evidence="1">
    <location>
        <begin position="1"/>
        <end position="88"/>
    </location>
</feature>
<sequence>MFHVNHSAGSSARGSDLPKPKKEMSELVTSATHRSGVGRRTLRSFPQALRREEASETLEGQRPPLSCRTSPPHGGRSAVISAFANGQG</sequence>
<dbReference type="AlphaFoldDB" id="A0A2P9AK66"/>